<dbReference type="InterPro" id="IPR000014">
    <property type="entry name" value="PAS"/>
</dbReference>
<dbReference type="FunFam" id="3.30.565.10:FF:000010">
    <property type="entry name" value="Sensor histidine kinase RcsC"/>
    <property type="match status" value="1"/>
</dbReference>
<feature type="coiled-coil region" evidence="9">
    <location>
        <begin position="34"/>
        <end position="61"/>
    </location>
</feature>
<evidence type="ECO:0000256" key="4">
    <source>
        <dbReference type="ARBA" id="ARBA00022729"/>
    </source>
</evidence>
<dbReference type="InterPro" id="IPR036097">
    <property type="entry name" value="HisK_dim/P_sf"/>
</dbReference>
<evidence type="ECO:0000256" key="3">
    <source>
        <dbReference type="ARBA" id="ARBA00022553"/>
    </source>
</evidence>
<dbReference type="InterPro" id="IPR036890">
    <property type="entry name" value="HATPase_C_sf"/>
</dbReference>
<dbReference type="InterPro" id="IPR005467">
    <property type="entry name" value="His_kinase_dom"/>
</dbReference>
<evidence type="ECO:0000256" key="6">
    <source>
        <dbReference type="ARBA" id="ARBA00023026"/>
    </source>
</evidence>
<sequence>MTASDLRSQAETRCSEWPPLEPATADGLDLMHELRVHQVELEMQNEALRQSQEELSASRDRFADFYELAPVGYLTITDKGLIAAANMTVAQLLQMDRTKILMRRFSQYVVPEQTDLWHTYCVNALKRDDKQTCELQLLAPDGTRVHVRLDSLRLLKPGQPATLRTVVTDIRQQVSMAAELKRYQGHLEALVQERTAELRQAQLAAEMANQAKSAFLANVSHEIRTPLNAIAGHLYLLRRTGLNPEQLGRLEKMEVAEKRLLKIMDAILTVADIESGQFALKLEAVNLGHLIERVMLAFRSAADTKRLRLLGEVAPVAQPLLGDPVKLQQALQNYVDNAVKFTESGTIILRVRVADETLDSVLLRFEVVDTGIGIAPQDAERLFSLFEQADNSVTRQYAGVGLGLVMTKKLAQIMGGEAGMVSTPLAGSSFWFTAWLKKGTCPLPPG</sequence>
<dbReference type="InterPro" id="IPR004358">
    <property type="entry name" value="Sig_transdc_His_kin-like_C"/>
</dbReference>
<evidence type="ECO:0000256" key="2">
    <source>
        <dbReference type="ARBA" id="ARBA00012438"/>
    </source>
</evidence>
<dbReference type="PANTHER" id="PTHR45339">
    <property type="entry name" value="HYBRID SIGNAL TRANSDUCTION HISTIDINE KINASE J"/>
    <property type="match status" value="1"/>
</dbReference>
<comment type="caution">
    <text evidence="12">The sequence shown here is derived from an EMBL/GenBank/DDBJ whole genome shotgun (WGS) entry which is preliminary data.</text>
</comment>
<dbReference type="PRINTS" id="PR00344">
    <property type="entry name" value="BCTRLSENSOR"/>
</dbReference>
<comment type="catalytic activity">
    <reaction evidence="1">
        <text>ATP + protein L-histidine = ADP + protein N-phospho-L-histidine.</text>
        <dbReference type="EC" id="2.7.13.3"/>
    </reaction>
</comment>
<comment type="function">
    <text evidence="7">Member of the two-component regulatory system BvgS/BvgA. Phosphorylates BvgA via a four-step phosphorelay in response to environmental signals.</text>
</comment>
<keyword evidence="4" id="KW-0732">Signal</keyword>
<keyword evidence="5" id="KW-0902">Two-component regulatory system</keyword>
<dbReference type="SUPFAM" id="SSF47384">
    <property type="entry name" value="Homodimeric domain of signal transducing histidine kinase"/>
    <property type="match status" value="1"/>
</dbReference>
<evidence type="ECO:0000256" key="8">
    <source>
        <dbReference type="ARBA" id="ARBA00070152"/>
    </source>
</evidence>
<keyword evidence="6" id="KW-0843">Virulence</keyword>
<dbReference type="SUPFAM" id="SSF55874">
    <property type="entry name" value="ATPase domain of HSP90 chaperone/DNA topoisomerase II/histidine kinase"/>
    <property type="match status" value="1"/>
</dbReference>
<dbReference type="PANTHER" id="PTHR45339:SF5">
    <property type="entry name" value="HISTIDINE KINASE"/>
    <property type="match status" value="1"/>
</dbReference>
<keyword evidence="9" id="KW-0175">Coiled coil</keyword>
<dbReference type="AlphaFoldDB" id="A0A1W9KST7"/>
<dbReference type="PROSITE" id="PS50109">
    <property type="entry name" value="HIS_KIN"/>
    <property type="match status" value="1"/>
</dbReference>
<dbReference type="Proteomes" id="UP000192505">
    <property type="component" value="Unassembled WGS sequence"/>
</dbReference>
<dbReference type="InterPro" id="IPR003661">
    <property type="entry name" value="HisK_dim/P_dom"/>
</dbReference>
<feature type="domain" description="Histidine kinase" evidence="11">
    <location>
        <begin position="218"/>
        <end position="438"/>
    </location>
</feature>
<dbReference type="SMART" id="SM00387">
    <property type="entry name" value="HATPase_c"/>
    <property type="match status" value="1"/>
</dbReference>
<evidence type="ECO:0000256" key="7">
    <source>
        <dbReference type="ARBA" id="ARBA00058004"/>
    </source>
</evidence>
<gene>
    <name evidence="12" type="ORF">BWK72_13175</name>
</gene>
<dbReference type="CDD" id="cd00082">
    <property type="entry name" value="HisKA"/>
    <property type="match status" value="1"/>
</dbReference>
<dbReference type="Pfam" id="PF00512">
    <property type="entry name" value="HisKA"/>
    <property type="match status" value="1"/>
</dbReference>
<evidence type="ECO:0000259" key="11">
    <source>
        <dbReference type="PROSITE" id="PS50109"/>
    </source>
</evidence>
<evidence type="ECO:0000256" key="1">
    <source>
        <dbReference type="ARBA" id="ARBA00000085"/>
    </source>
</evidence>
<dbReference type="CDD" id="cd00130">
    <property type="entry name" value="PAS"/>
    <property type="match status" value="1"/>
</dbReference>
<dbReference type="SUPFAM" id="SSF55785">
    <property type="entry name" value="PYP-like sensor domain (PAS domain)"/>
    <property type="match status" value="1"/>
</dbReference>
<dbReference type="EMBL" id="MTEI01000008">
    <property type="protein sequence ID" value="OQW87485.1"/>
    <property type="molecule type" value="Genomic_DNA"/>
</dbReference>
<accession>A0A1W9KST7</accession>
<dbReference type="SMART" id="SM00388">
    <property type="entry name" value="HisKA"/>
    <property type="match status" value="1"/>
</dbReference>
<reference evidence="12 13" key="1">
    <citation type="submission" date="2017-01" db="EMBL/GenBank/DDBJ databases">
        <title>Novel large sulfur bacteria in the metagenomes of groundwater-fed chemosynthetic microbial mats in the Lake Huron basin.</title>
        <authorList>
            <person name="Sharrar A.M."/>
            <person name="Flood B.E."/>
            <person name="Bailey J.V."/>
            <person name="Jones D.S."/>
            <person name="Biddanda B."/>
            <person name="Ruberg S.A."/>
            <person name="Marcus D.N."/>
            <person name="Dick G.J."/>
        </authorList>
    </citation>
    <scope>NUCLEOTIDE SEQUENCE [LARGE SCALE GENOMIC DNA]</scope>
    <source>
        <strain evidence="12">A7</strain>
    </source>
</reference>
<dbReference type="Gene3D" id="3.30.450.20">
    <property type="entry name" value="PAS domain"/>
    <property type="match status" value="1"/>
</dbReference>
<dbReference type="GO" id="GO:0000155">
    <property type="term" value="F:phosphorelay sensor kinase activity"/>
    <property type="evidence" value="ECO:0007669"/>
    <property type="project" value="InterPro"/>
</dbReference>
<name>A0A1W9KST7_9BURK</name>
<keyword evidence="3" id="KW-0597">Phosphoprotein</keyword>
<evidence type="ECO:0000313" key="12">
    <source>
        <dbReference type="EMBL" id="OQW87485.1"/>
    </source>
</evidence>
<protein>
    <recommendedName>
        <fullName evidence="8">Virulence sensor protein BvgS</fullName>
        <ecNumber evidence="2">2.7.13.3</ecNumber>
    </recommendedName>
</protein>
<dbReference type="CDD" id="cd16922">
    <property type="entry name" value="HATPase_EvgS-ArcB-TorS-like"/>
    <property type="match status" value="1"/>
</dbReference>
<dbReference type="InterPro" id="IPR035965">
    <property type="entry name" value="PAS-like_dom_sf"/>
</dbReference>
<feature type="region of interest" description="Disordered" evidence="10">
    <location>
        <begin position="1"/>
        <end position="21"/>
    </location>
</feature>
<organism evidence="12 13">
    <name type="scientific">Rhodoferax ferrireducens</name>
    <dbReference type="NCBI Taxonomy" id="192843"/>
    <lineage>
        <taxon>Bacteria</taxon>
        <taxon>Pseudomonadati</taxon>
        <taxon>Pseudomonadota</taxon>
        <taxon>Betaproteobacteria</taxon>
        <taxon>Burkholderiales</taxon>
        <taxon>Comamonadaceae</taxon>
        <taxon>Rhodoferax</taxon>
    </lineage>
</organism>
<dbReference type="EC" id="2.7.13.3" evidence="2"/>
<evidence type="ECO:0000256" key="10">
    <source>
        <dbReference type="SAM" id="MobiDB-lite"/>
    </source>
</evidence>
<dbReference type="InterPro" id="IPR003594">
    <property type="entry name" value="HATPase_dom"/>
</dbReference>
<dbReference type="Pfam" id="PF02518">
    <property type="entry name" value="HATPase_c"/>
    <property type="match status" value="1"/>
</dbReference>
<dbReference type="Gene3D" id="3.30.565.10">
    <property type="entry name" value="Histidine kinase-like ATPase, C-terminal domain"/>
    <property type="match status" value="1"/>
</dbReference>
<evidence type="ECO:0000313" key="13">
    <source>
        <dbReference type="Proteomes" id="UP000192505"/>
    </source>
</evidence>
<evidence type="ECO:0000256" key="5">
    <source>
        <dbReference type="ARBA" id="ARBA00023012"/>
    </source>
</evidence>
<proteinExistence type="predicted"/>
<dbReference type="Gene3D" id="1.10.287.130">
    <property type="match status" value="1"/>
</dbReference>
<evidence type="ECO:0000256" key="9">
    <source>
        <dbReference type="SAM" id="Coils"/>
    </source>
</evidence>